<dbReference type="InterPro" id="IPR010559">
    <property type="entry name" value="Sig_transdc_His_kin_internal"/>
</dbReference>
<sequence>MEILKLFKPLFDNIMYIVLIIVFITKLKSFKKMVIKDKFEIKDKIFLGIFFGLFGILGTYMGTNVNGAIANTRNVGVIVGGILGGPTVGLIAGIIASSHRFLIDIGGITTFPCSITTLFSGLISGLIYKYLNVKKRWIYGLIMGFIAESISMLLILTYSKPFNLALEIVKSIFLPMPIIVGVGVGIVLLILENLFKQKDEMQAKQAQLALKIANKTLPYFREMNEHSIKKACEIIKNEVNAAAVSFTDKEKILAHVGLGSDHHIPGSKFITQATFQAIKNKEIKVLNTKNEIGCKYKDCPLKSAIVVPLIQNKSIIGSLKIYFSKENAITLRDLFLAEGLSQLISTQIEISNIEKYQRIADKSELKALQAQINPHFLFNALNTIISFIRIDPDKARKLIIDLSTYLRYNLEIEKDFVNIRKEIEHVKAYFEIEKARYGDKIQLEIILDENINFDLPSLTIQPLVENSIKHGILEGTGNGKITLKIKNIKNYFLIEVTDNGKGIDEEIIKKVYNNTLKNSIGLLNVHNRLKLLYGEGLKISNQNKGTKITFKIKGEEEKNELYYS</sequence>
<dbReference type="GO" id="GO:0005886">
    <property type="term" value="C:plasma membrane"/>
    <property type="evidence" value="ECO:0007669"/>
    <property type="project" value="UniProtKB-SubCell"/>
</dbReference>
<feature type="transmembrane region" description="Helical" evidence="14">
    <location>
        <begin position="45"/>
        <end position="63"/>
    </location>
</feature>
<evidence type="ECO:0000256" key="8">
    <source>
        <dbReference type="ARBA" id="ARBA00022741"/>
    </source>
</evidence>
<dbReference type="InterPro" id="IPR003594">
    <property type="entry name" value="HATPase_dom"/>
</dbReference>
<feature type="transmembrane region" description="Helical" evidence="14">
    <location>
        <begin position="75"/>
        <end position="96"/>
    </location>
</feature>
<keyword evidence="7 14" id="KW-0812">Transmembrane</keyword>
<feature type="domain" description="Histidine kinase/HSP90-like ATPase" evidence="15">
    <location>
        <begin position="451"/>
        <end position="556"/>
    </location>
</feature>
<dbReference type="Gene3D" id="1.10.1760.20">
    <property type="match status" value="1"/>
</dbReference>
<dbReference type="InterPro" id="IPR011620">
    <property type="entry name" value="Sig_transdc_His_kinase_LytS_TM"/>
</dbReference>
<evidence type="ECO:0000256" key="9">
    <source>
        <dbReference type="ARBA" id="ARBA00022777"/>
    </source>
</evidence>
<protein>
    <recommendedName>
        <fullName evidence="3">histidine kinase</fullName>
        <ecNumber evidence="3">2.7.13.3</ecNumber>
    </recommendedName>
</protein>
<evidence type="ECO:0000256" key="13">
    <source>
        <dbReference type="ARBA" id="ARBA00023136"/>
    </source>
</evidence>
<comment type="subcellular location">
    <subcellularLocation>
        <location evidence="2">Cell membrane</location>
        <topology evidence="2">Multi-pass membrane protein</topology>
    </subcellularLocation>
</comment>
<evidence type="ECO:0000259" key="15">
    <source>
        <dbReference type="SMART" id="SM00387"/>
    </source>
</evidence>
<keyword evidence="5" id="KW-0597">Phosphoprotein</keyword>
<keyword evidence="12" id="KW-0902">Two-component regulatory system</keyword>
<dbReference type="InterPro" id="IPR036890">
    <property type="entry name" value="HATPase_C_sf"/>
</dbReference>
<reference evidence="16 17" key="1">
    <citation type="submission" date="2018-05" db="EMBL/GenBank/DDBJ databases">
        <title>Genomic Encyclopedia of Type Strains, Phase IV (KMG-IV): sequencing the most valuable type-strain genomes for metagenomic binning, comparative biology and taxonomic classification.</title>
        <authorList>
            <person name="Goeker M."/>
        </authorList>
    </citation>
    <scope>NUCLEOTIDE SEQUENCE [LARGE SCALE GENOMIC DNA]</scope>
    <source>
        <strain evidence="16 17">DSM 24906</strain>
    </source>
</reference>
<dbReference type="SUPFAM" id="SSF55781">
    <property type="entry name" value="GAF domain-like"/>
    <property type="match status" value="1"/>
</dbReference>
<comment type="catalytic activity">
    <reaction evidence="1">
        <text>ATP + protein L-histidine = ADP + protein N-phospho-L-histidine.</text>
        <dbReference type="EC" id="2.7.13.3"/>
    </reaction>
</comment>
<dbReference type="EC" id="2.7.13.3" evidence="3"/>
<dbReference type="GO" id="GO:0071555">
    <property type="term" value="P:cell wall organization"/>
    <property type="evidence" value="ECO:0007669"/>
    <property type="project" value="InterPro"/>
</dbReference>
<evidence type="ECO:0000256" key="3">
    <source>
        <dbReference type="ARBA" id="ARBA00012438"/>
    </source>
</evidence>
<dbReference type="GO" id="GO:0005524">
    <property type="term" value="F:ATP binding"/>
    <property type="evidence" value="ECO:0007669"/>
    <property type="project" value="UniProtKB-KW"/>
</dbReference>
<evidence type="ECO:0000256" key="12">
    <source>
        <dbReference type="ARBA" id="ARBA00023012"/>
    </source>
</evidence>
<evidence type="ECO:0000313" key="16">
    <source>
        <dbReference type="EMBL" id="PWJ93199.1"/>
    </source>
</evidence>
<feature type="transmembrane region" description="Helical" evidence="14">
    <location>
        <begin position="108"/>
        <end position="131"/>
    </location>
</feature>
<evidence type="ECO:0000256" key="11">
    <source>
        <dbReference type="ARBA" id="ARBA00022989"/>
    </source>
</evidence>
<keyword evidence="9 16" id="KW-0418">Kinase</keyword>
<keyword evidence="11 14" id="KW-1133">Transmembrane helix</keyword>
<keyword evidence="6" id="KW-0808">Transferase</keyword>
<dbReference type="Gene3D" id="3.30.565.10">
    <property type="entry name" value="Histidine kinase-like ATPase, C-terminal domain"/>
    <property type="match status" value="1"/>
</dbReference>
<accession>A0AA45C6S3</accession>
<keyword evidence="10" id="KW-0067">ATP-binding</keyword>
<dbReference type="PANTHER" id="PTHR34220:SF7">
    <property type="entry name" value="SENSOR HISTIDINE KINASE YPDA"/>
    <property type="match status" value="1"/>
</dbReference>
<dbReference type="EMBL" id="QGGI01000008">
    <property type="protein sequence ID" value="PWJ93199.1"/>
    <property type="molecule type" value="Genomic_DNA"/>
</dbReference>
<dbReference type="InterPro" id="IPR029016">
    <property type="entry name" value="GAF-like_dom_sf"/>
</dbReference>
<dbReference type="PANTHER" id="PTHR34220">
    <property type="entry name" value="SENSOR HISTIDINE KINASE YPDA"/>
    <property type="match status" value="1"/>
</dbReference>
<dbReference type="Gene3D" id="3.30.450.40">
    <property type="match status" value="1"/>
</dbReference>
<keyword evidence="4" id="KW-1003">Cell membrane</keyword>
<evidence type="ECO:0000256" key="4">
    <source>
        <dbReference type="ARBA" id="ARBA00022475"/>
    </source>
</evidence>
<comment type="caution">
    <text evidence="16">The sequence shown here is derived from an EMBL/GenBank/DDBJ whole genome shotgun (WGS) entry which is preliminary data.</text>
</comment>
<evidence type="ECO:0000256" key="6">
    <source>
        <dbReference type="ARBA" id="ARBA00022679"/>
    </source>
</evidence>
<feature type="transmembrane region" description="Helical" evidence="14">
    <location>
        <begin position="171"/>
        <end position="191"/>
    </location>
</feature>
<keyword evidence="17" id="KW-1185">Reference proteome</keyword>
<dbReference type="AlphaFoldDB" id="A0AA45C6S3"/>
<evidence type="ECO:0000256" key="7">
    <source>
        <dbReference type="ARBA" id="ARBA00022692"/>
    </source>
</evidence>
<evidence type="ECO:0000256" key="2">
    <source>
        <dbReference type="ARBA" id="ARBA00004651"/>
    </source>
</evidence>
<feature type="transmembrane region" description="Helical" evidence="14">
    <location>
        <begin position="6"/>
        <end position="24"/>
    </location>
</feature>
<evidence type="ECO:0000256" key="10">
    <source>
        <dbReference type="ARBA" id="ARBA00022840"/>
    </source>
</evidence>
<dbReference type="RefSeq" id="WP_206050547.1">
    <property type="nucleotide sequence ID" value="NZ_QGGI01000008.1"/>
</dbReference>
<organism evidence="16 17">
    <name type="scientific">Oceanotoga teriensis</name>
    <dbReference type="NCBI Taxonomy" id="515440"/>
    <lineage>
        <taxon>Bacteria</taxon>
        <taxon>Thermotogati</taxon>
        <taxon>Thermotogota</taxon>
        <taxon>Thermotogae</taxon>
        <taxon>Petrotogales</taxon>
        <taxon>Petrotogaceae</taxon>
        <taxon>Oceanotoga</taxon>
    </lineage>
</organism>
<name>A0AA45C6S3_9BACT</name>
<gene>
    <name evidence="16" type="ORF">C7380_10828</name>
</gene>
<keyword evidence="13 14" id="KW-0472">Membrane</keyword>
<dbReference type="Proteomes" id="UP000245921">
    <property type="component" value="Unassembled WGS sequence"/>
</dbReference>
<dbReference type="SUPFAM" id="SSF55874">
    <property type="entry name" value="ATPase domain of HSP90 chaperone/DNA topoisomerase II/histidine kinase"/>
    <property type="match status" value="1"/>
</dbReference>
<evidence type="ECO:0000256" key="14">
    <source>
        <dbReference type="SAM" id="Phobius"/>
    </source>
</evidence>
<feature type="transmembrane region" description="Helical" evidence="14">
    <location>
        <begin position="137"/>
        <end position="159"/>
    </location>
</feature>
<dbReference type="InterPro" id="IPR050640">
    <property type="entry name" value="Bact_2-comp_sensor_kinase"/>
</dbReference>
<dbReference type="GO" id="GO:0000155">
    <property type="term" value="F:phosphorelay sensor kinase activity"/>
    <property type="evidence" value="ECO:0007669"/>
    <property type="project" value="InterPro"/>
</dbReference>
<dbReference type="Pfam" id="PF07694">
    <property type="entry name" value="5TM-5TMR_LYT"/>
    <property type="match status" value="1"/>
</dbReference>
<dbReference type="Pfam" id="PF06580">
    <property type="entry name" value="His_kinase"/>
    <property type="match status" value="1"/>
</dbReference>
<dbReference type="SMART" id="SM00387">
    <property type="entry name" value="HATPase_c"/>
    <property type="match status" value="1"/>
</dbReference>
<evidence type="ECO:0000313" key="17">
    <source>
        <dbReference type="Proteomes" id="UP000245921"/>
    </source>
</evidence>
<dbReference type="Pfam" id="PF02518">
    <property type="entry name" value="HATPase_c"/>
    <property type="match status" value="1"/>
</dbReference>
<keyword evidence="8" id="KW-0547">Nucleotide-binding</keyword>
<evidence type="ECO:0000256" key="1">
    <source>
        <dbReference type="ARBA" id="ARBA00000085"/>
    </source>
</evidence>
<proteinExistence type="predicted"/>
<evidence type="ECO:0000256" key="5">
    <source>
        <dbReference type="ARBA" id="ARBA00022553"/>
    </source>
</evidence>